<name>A0A8J5MRH0_HOMAM</name>
<dbReference type="EMBL" id="JAHLQT010030594">
    <property type="protein sequence ID" value="KAG7160894.1"/>
    <property type="molecule type" value="Genomic_DNA"/>
</dbReference>
<organism evidence="2 3">
    <name type="scientific">Homarus americanus</name>
    <name type="common">American lobster</name>
    <dbReference type="NCBI Taxonomy" id="6706"/>
    <lineage>
        <taxon>Eukaryota</taxon>
        <taxon>Metazoa</taxon>
        <taxon>Ecdysozoa</taxon>
        <taxon>Arthropoda</taxon>
        <taxon>Crustacea</taxon>
        <taxon>Multicrustacea</taxon>
        <taxon>Malacostraca</taxon>
        <taxon>Eumalacostraca</taxon>
        <taxon>Eucarida</taxon>
        <taxon>Decapoda</taxon>
        <taxon>Pleocyemata</taxon>
        <taxon>Astacidea</taxon>
        <taxon>Nephropoidea</taxon>
        <taxon>Nephropidae</taxon>
        <taxon>Homarus</taxon>
    </lineage>
</organism>
<dbReference type="AlphaFoldDB" id="A0A8J5MRH0"/>
<evidence type="ECO:0000313" key="2">
    <source>
        <dbReference type="EMBL" id="KAG7160894.1"/>
    </source>
</evidence>
<gene>
    <name evidence="2" type="primary">slc17a8-L1</name>
    <name evidence="2" type="ORF">Hamer_G007667</name>
</gene>
<comment type="caution">
    <text evidence="2">The sequence shown here is derived from an EMBL/GenBank/DDBJ whole genome shotgun (WGS) entry which is preliminary data.</text>
</comment>
<keyword evidence="1" id="KW-0472">Membrane</keyword>
<reference evidence="2" key="1">
    <citation type="journal article" date="2021" name="Sci. Adv.">
        <title>The American lobster genome reveals insights on longevity, neural, and immune adaptations.</title>
        <authorList>
            <person name="Polinski J.M."/>
            <person name="Zimin A.V."/>
            <person name="Clark K.F."/>
            <person name="Kohn A.B."/>
            <person name="Sadowski N."/>
            <person name="Timp W."/>
            <person name="Ptitsyn A."/>
            <person name="Khanna P."/>
            <person name="Romanova D.Y."/>
            <person name="Williams P."/>
            <person name="Greenwood S.J."/>
            <person name="Moroz L.L."/>
            <person name="Walt D.R."/>
            <person name="Bodnar A.G."/>
        </authorList>
    </citation>
    <scope>NUCLEOTIDE SEQUENCE</scope>
    <source>
        <strain evidence="2">GMGI-L3</strain>
    </source>
</reference>
<protein>
    <submittedName>
        <fullName evidence="2">Vesicular glutamate transporter 3-like 1</fullName>
    </submittedName>
</protein>
<evidence type="ECO:0000313" key="3">
    <source>
        <dbReference type="Proteomes" id="UP000747542"/>
    </source>
</evidence>
<keyword evidence="1" id="KW-0812">Transmembrane</keyword>
<dbReference type="Proteomes" id="UP000747542">
    <property type="component" value="Unassembled WGS sequence"/>
</dbReference>
<feature type="non-terminal residue" evidence="2">
    <location>
        <position position="1"/>
    </location>
</feature>
<keyword evidence="3" id="KW-1185">Reference proteome</keyword>
<sequence length="100" mass="10967">DISVVVTGRYYLPLRYVAALLGLLGCAVDYLVKFSISVTLVDMVNITTTPNIIFNPCPAALDADDNNDATMSNGEYSWTPLQRTAVLTTFLWGYSITKIV</sequence>
<feature type="non-terminal residue" evidence="2">
    <location>
        <position position="100"/>
    </location>
</feature>
<accession>A0A8J5MRH0</accession>
<feature type="transmembrane region" description="Helical" evidence="1">
    <location>
        <begin position="12"/>
        <end position="32"/>
    </location>
</feature>
<keyword evidence="1" id="KW-1133">Transmembrane helix</keyword>
<proteinExistence type="predicted"/>
<evidence type="ECO:0000256" key="1">
    <source>
        <dbReference type="SAM" id="Phobius"/>
    </source>
</evidence>